<protein>
    <recommendedName>
        <fullName evidence="1">Lantibiotic dehydratase N-terminal domain-containing protein</fullName>
    </recommendedName>
</protein>
<dbReference type="InterPro" id="IPR006827">
    <property type="entry name" value="Lant_deHydtase_N"/>
</dbReference>
<dbReference type="AlphaFoldDB" id="A0A3A9Y5B8"/>
<name>A0A3A9Y5B8_9ACTN</name>
<evidence type="ECO:0000259" key="1">
    <source>
        <dbReference type="Pfam" id="PF04738"/>
    </source>
</evidence>
<dbReference type="Pfam" id="PF04738">
    <property type="entry name" value="Lant_dehydr_N"/>
    <property type="match status" value="1"/>
</dbReference>
<proteinExistence type="predicted"/>
<evidence type="ECO:0000313" key="2">
    <source>
        <dbReference type="EMBL" id="RKN32222.1"/>
    </source>
</evidence>
<dbReference type="Proteomes" id="UP000275865">
    <property type="component" value="Unassembled WGS sequence"/>
</dbReference>
<evidence type="ECO:0000313" key="3">
    <source>
        <dbReference type="Proteomes" id="UP000275865"/>
    </source>
</evidence>
<reference evidence="2 3" key="1">
    <citation type="submission" date="2018-09" db="EMBL/GenBank/DDBJ databases">
        <title>Micromonospora sp. nov. MS1-9, isolated from a root of Musa sp.</title>
        <authorList>
            <person name="Kuncharoen N."/>
            <person name="Kudo T."/>
            <person name="Ohkuma M."/>
            <person name="Yuki M."/>
            <person name="Tanasupawat S."/>
        </authorList>
    </citation>
    <scope>NUCLEOTIDE SEQUENCE [LARGE SCALE GENOMIC DNA]</scope>
    <source>
        <strain evidence="2 3">MS1-9</strain>
    </source>
</reference>
<sequence>MGESVGMMTDGGVLLSGGARVDSPPILRLAGLPAAALGRLRLTKSFRCAEEQARLRRWLALEGQALSDALFAEIGALQHTALKPRLVGLRRAVFQSRRPRDEEWNEAVAALLAPHVTERIEVWLSKLDTLDRVVAELPAVLAAELTDRERVLREVAADPGFRRALSQASPALHLELGKWLADAAHRPRAQSLARLAKYVARAAAKTSPYSTFTISGQGAWVDGTAPELFAAKAPVAGILELDGFLLQNMIRALRETPALKASLWVRVNPSVTRSAGKVTFSGLPPREPIVTMPETPAIRACLRLVAEGAPGTLGGLAERLASGARTPADVRPFLDALVRAGLLILEPPVTDQALDPLSDLIAWVAAHGGDELVDVAVLLDRLRTEVSLPVPVDDVDGHCARQDRLRDAVAAIVTRLRLPFQPVAEMSKAVYHENAVFPDPPVECATGRWRPALDDLDAVRRWLAVFDPALPLRLALGVYFRERFGAGAQVSVLELCRAVHEEIARGEPAGGSAAGQEVAQFLRASPLANSTALAASPLSRLRELGRIQEAARRGVLGPVEADGVIRTPAEKLRAMAAGWPQWVTPPGSLGCYVQVVERGPQLALALNVAHSGYGRGRSRTTRLTTLAGGTLPPGRVWPGASGAVIHAELSGTFSSALNARTASTDYEIDYPFTVTGRPDAERLPLGDLRVVHDPRSDLVNIVSTRLVQQVVPLHLGMMADVLLPPIAQFLSWSFGVTYYLHPSFSPLASGTDLTPPESLTTHPRVETGRVVLRRARWRVPTAQVPTRQKAEADADYLVRLVGWLRTNGIPDRCYVRMWTDGLWGNDPADDKWGRWVLDKSRKPVYIDFANWYLLAVFERMLRTPGPVMVFEEALPAPGDVSGPADEPAVAEYLVEISDRG</sequence>
<organism evidence="2 3">
    <name type="scientific">Micromonospora musae</name>
    <dbReference type="NCBI Taxonomy" id="1894970"/>
    <lineage>
        <taxon>Bacteria</taxon>
        <taxon>Bacillati</taxon>
        <taxon>Actinomycetota</taxon>
        <taxon>Actinomycetes</taxon>
        <taxon>Micromonosporales</taxon>
        <taxon>Micromonosporaceae</taxon>
        <taxon>Micromonospora</taxon>
    </lineage>
</organism>
<dbReference type="EMBL" id="RAZT01000006">
    <property type="protein sequence ID" value="RKN32222.1"/>
    <property type="molecule type" value="Genomic_DNA"/>
</dbReference>
<accession>A0A3A9Y5B8</accession>
<feature type="domain" description="Lantibiotic dehydratase N-terminal" evidence="1">
    <location>
        <begin position="157"/>
        <end position="815"/>
    </location>
</feature>
<gene>
    <name evidence="2" type="ORF">D7044_13190</name>
</gene>
<comment type="caution">
    <text evidence="2">The sequence shown here is derived from an EMBL/GenBank/DDBJ whole genome shotgun (WGS) entry which is preliminary data.</text>
</comment>